<organism evidence="2 3">
    <name type="scientific">Ascobolus immersus RN42</name>
    <dbReference type="NCBI Taxonomy" id="1160509"/>
    <lineage>
        <taxon>Eukaryota</taxon>
        <taxon>Fungi</taxon>
        <taxon>Dikarya</taxon>
        <taxon>Ascomycota</taxon>
        <taxon>Pezizomycotina</taxon>
        <taxon>Pezizomycetes</taxon>
        <taxon>Pezizales</taxon>
        <taxon>Ascobolaceae</taxon>
        <taxon>Ascobolus</taxon>
    </lineage>
</organism>
<name>A0A3N4HDM7_ASCIM</name>
<dbReference type="AlphaFoldDB" id="A0A3N4HDM7"/>
<protein>
    <submittedName>
        <fullName evidence="2">Uncharacterized protein</fullName>
    </submittedName>
</protein>
<feature type="compositionally biased region" description="Polar residues" evidence="1">
    <location>
        <begin position="308"/>
        <end position="318"/>
    </location>
</feature>
<accession>A0A3N4HDM7</accession>
<reference evidence="2 3" key="1">
    <citation type="journal article" date="2018" name="Nat. Ecol. Evol.">
        <title>Pezizomycetes genomes reveal the molecular basis of ectomycorrhizal truffle lifestyle.</title>
        <authorList>
            <person name="Murat C."/>
            <person name="Payen T."/>
            <person name="Noel B."/>
            <person name="Kuo A."/>
            <person name="Morin E."/>
            <person name="Chen J."/>
            <person name="Kohler A."/>
            <person name="Krizsan K."/>
            <person name="Balestrini R."/>
            <person name="Da Silva C."/>
            <person name="Montanini B."/>
            <person name="Hainaut M."/>
            <person name="Levati E."/>
            <person name="Barry K.W."/>
            <person name="Belfiori B."/>
            <person name="Cichocki N."/>
            <person name="Clum A."/>
            <person name="Dockter R.B."/>
            <person name="Fauchery L."/>
            <person name="Guy J."/>
            <person name="Iotti M."/>
            <person name="Le Tacon F."/>
            <person name="Lindquist E.A."/>
            <person name="Lipzen A."/>
            <person name="Malagnac F."/>
            <person name="Mello A."/>
            <person name="Molinier V."/>
            <person name="Miyauchi S."/>
            <person name="Poulain J."/>
            <person name="Riccioni C."/>
            <person name="Rubini A."/>
            <person name="Sitrit Y."/>
            <person name="Splivallo R."/>
            <person name="Traeger S."/>
            <person name="Wang M."/>
            <person name="Zifcakova L."/>
            <person name="Wipf D."/>
            <person name="Zambonelli A."/>
            <person name="Paolocci F."/>
            <person name="Nowrousian M."/>
            <person name="Ottonello S."/>
            <person name="Baldrian P."/>
            <person name="Spatafora J.W."/>
            <person name="Henrissat B."/>
            <person name="Nagy L.G."/>
            <person name="Aury J.M."/>
            <person name="Wincker P."/>
            <person name="Grigoriev I.V."/>
            <person name="Bonfante P."/>
            <person name="Martin F.M."/>
        </authorList>
    </citation>
    <scope>NUCLEOTIDE SEQUENCE [LARGE SCALE GENOMIC DNA]</scope>
    <source>
        <strain evidence="2 3">RN42</strain>
    </source>
</reference>
<proteinExistence type="predicted"/>
<evidence type="ECO:0000313" key="3">
    <source>
        <dbReference type="Proteomes" id="UP000275078"/>
    </source>
</evidence>
<evidence type="ECO:0000256" key="1">
    <source>
        <dbReference type="SAM" id="MobiDB-lite"/>
    </source>
</evidence>
<sequence length="423" mass="47593">MVVVWLELKSCGGIESRCANVLIALLLPPVSDRGTRETTSPNNTFSSTQLFDTLHTQTMPLNRAEFFSRFDRHPDICPFEGRAPDVAPEHGIYSLEDSHEVEGLCYYDKAQHYGSFYCYVIDNRHTALQDPLWIMDGYTSKGKLKDVIHVTIRHPDGTVLLSYETLGFPLYSRGGFEERVYNCFVGQPLFDPHHSWQLPLPPSSMKNFRHIRGLIAGGHSITYEVEWNVRYCSLASFAPADQIGLADWSAAPNVWIAQGKGYFFTDLCPFFDFYDISRSSPPSPTAPTQPLHQGSPIDRPGSPRASPKTDTSQRSESPSGIARGHHQPETPEAETTQTQNSGAPYEETHDETDTTDRLARPDDRLRIKQEEFDAGPTWGTYRVSWGPCDTAQINIDHHNPDVATTKRKRRVRVVCTGAVKQHI</sequence>
<feature type="region of interest" description="Disordered" evidence="1">
    <location>
        <begin position="279"/>
        <end position="364"/>
    </location>
</feature>
<gene>
    <name evidence="2" type="ORF">BJ508DRAFT_314796</name>
</gene>
<evidence type="ECO:0000313" key="2">
    <source>
        <dbReference type="EMBL" id="RPA72373.1"/>
    </source>
</evidence>
<feature type="compositionally biased region" description="Basic and acidic residues" evidence="1">
    <location>
        <begin position="351"/>
        <end position="364"/>
    </location>
</feature>
<keyword evidence="3" id="KW-1185">Reference proteome</keyword>
<dbReference type="EMBL" id="ML119864">
    <property type="protein sequence ID" value="RPA72373.1"/>
    <property type="molecule type" value="Genomic_DNA"/>
</dbReference>
<dbReference type="Proteomes" id="UP000275078">
    <property type="component" value="Unassembled WGS sequence"/>
</dbReference>